<dbReference type="EMBL" id="JAUKUD010000001">
    <property type="protein sequence ID" value="KAK0752684.1"/>
    <property type="molecule type" value="Genomic_DNA"/>
</dbReference>
<evidence type="ECO:0000313" key="5">
    <source>
        <dbReference type="EMBL" id="KAK0752684.1"/>
    </source>
</evidence>
<sequence>MTKLLLRLLAVFAAVGLVAALPAAEVDTPAQTCTTPSKRRSWHDVSETDKKAYLTAVRCVMTSPQKLNRLPGAKTRWDELVSLHQIHALQIHTTGQFLPYHRYYIKTLEFLLQECGFKGDIPYWNETRDAGKFSKSPVFDPVLGFGGSGKGGQNCVTDGPFANLTINIGPGFKSEPRCLNRRITDALSGGTGQSYYNTAISGAKYPQALDAIYSGPHLIGHMALAMMNGDSITSSGDPVFFLHHGYVDKMWWDWQSKDKTVRLKEISGLNAQDPAVGFSEFSGGMEAESAMWGKPTAAILAVTPNPQSGDGGPTLTLGHIMSSLGIIPNATVADVMDIKGGYLCYEYV</sequence>
<comment type="caution">
    <text evidence="5">The sequence shown here is derived from an EMBL/GenBank/DDBJ whole genome shotgun (WGS) entry which is preliminary data.</text>
</comment>
<dbReference type="InterPro" id="IPR008922">
    <property type="entry name" value="Di-copper_centre_dom_sf"/>
</dbReference>
<evidence type="ECO:0000256" key="2">
    <source>
        <dbReference type="ARBA" id="ARBA00023008"/>
    </source>
</evidence>
<protein>
    <recommendedName>
        <fullName evidence="4">Tyrosinase copper-binding domain-containing protein</fullName>
    </recommendedName>
</protein>
<dbReference type="Proteomes" id="UP001172155">
    <property type="component" value="Unassembled WGS sequence"/>
</dbReference>
<evidence type="ECO:0000256" key="1">
    <source>
        <dbReference type="ARBA" id="ARBA00022723"/>
    </source>
</evidence>
<name>A0AA40KB66_9PEZI</name>
<evidence type="ECO:0000256" key="3">
    <source>
        <dbReference type="SAM" id="SignalP"/>
    </source>
</evidence>
<proteinExistence type="predicted"/>
<evidence type="ECO:0000259" key="4">
    <source>
        <dbReference type="PROSITE" id="PS00498"/>
    </source>
</evidence>
<dbReference type="PRINTS" id="PR00092">
    <property type="entry name" value="TYROSINASE"/>
</dbReference>
<accession>A0AA40KB66</accession>
<keyword evidence="6" id="KW-1185">Reference proteome</keyword>
<dbReference type="PROSITE" id="PS00498">
    <property type="entry name" value="TYROSINASE_2"/>
    <property type="match status" value="1"/>
</dbReference>
<dbReference type="InterPro" id="IPR002227">
    <property type="entry name" value="Tyrosinase_Cu-bd"/>
</dbReference>
<feature type="chain" id="PRO_5041392499" description="Tyrosinase copper-binding domain-containing protein" evidence="3">
    <location>
        <begin position="21"/>
        <end position="348"/>
    </location>
</feature>
<dbReference type="SUPFAM" id="SSF48056">
    <property type="entry name" value="Di-copper centre-containing domain"/>
    <property type="match status" value="1"/>
</dbReference>
<dbReference type="PANTHER" id="PTHR11474:SF126">
    <property type="entry name" value="TYROSINASE-LIKE PROTEIN TYR-1-RELATED"/>
    <property type="match status" value="1"/>
</dbReference>
<gene>
    <name evidence="5" type="ORF">B0T18DRAFT_315227</name>
</gene>
<feature type="domain" description="Tyrosinase copper-binding" evidence="4">
    <location>
        <begin position="237"/>
        <end position="248"/>
    </location>
</feature>
<reference evidence="5" key="1">
    <citation type="submission" date="2023-06" db="EMBL/GenBank/DDBJ databases">
        <title>Genome-scale phylogeny and comparative genomics of the fungal order Sordariales.</title>
        <authorList>
            <consortium name="Lawrence Berkeley National Laboratory"/>
            <person name="Hensen N."/>
            <person name="Bonometti L."/>
            <person name="Westerberg I."/>
            <person name="Brannstrom I.O."/>
            <person name="Guillou S."/>
            <person name="Cros-Aarteil S."/>
            <person name="Calhoun S."/>
            <person name="Haridas S."/>
            <person name="Kuo A."/>
            <person name="Mondo S."/>
            <person name="Pangilinan J."/>
            <person name="Riley R."/>
            <person name="LaButti K."/>
            <person name="Andreopoulos B."/>
            <person name="Lipzen A."/>
            <person name="Chen C."/>
            <person name="Yanf M."/>
            <person name="Daum C."/>
            <person name="Ng V."/>
            <person name="Clum A."/>
            <person name="Steindorff A."/>
            <person name="Ohm R."/>
            <person name="Martin F."/>
            <person name="Silar P."/>
            <person name="Natvig D."/>
            <person name="Lalanne C."/>
            <person name="Gautier V."/>
            <person name="Ament-velasquez S.L."/>
            <person name="Kruys A."/>
            <person name="Hutchinson M.I."/>
            <person name="Powell A.J."/>
            <person name="Barry K."/>
            <person name="Miller A.N."/>
            <person name="Grigoriev I.V."/>
            <person name="Debuchy R."/>
            <person name="Gladieux P."/>
            <person name="Thoren M.H."/>
            <person name="Johannesson H."/>
        </authorList>
    </citation>
    <scope>NUCLEOTIDE SEQUENCE</scope>
    <source>
        <strain evidence="5">SMH3187-1</strain>
    </source>
</reference>
<dbReference type="AlphaFoldDB" id="A0AA40KB66"/>
<keyword evidence="1" id="KW-0479">Metal-binding</keyword>
<organism evidence="5 6">
    <name type="scientific">Schizothecium vesticola</name>
    <dbReference type="NCBI Taxonomy" id="314040"/>
    <lineage>
        <taxon>Eukaryota</taxon>
        <taxon>Fungi</taxon>
        <taxon>Dikarya</taxon>
        <taxon>Ascomycota</taxon>
        <taxon>Pezizomycotina</taxon>
        <taxon>Sordariomycetes</taxon>
        <taxon>Sordariomycetidae</taxon>
        <taxon>Sordariales</taxon>
        <taxon>Schizotheciaceae</taxon>
        <taxon>Schizothecium</taxon>
    </lineage>
</organism>
<dbReference type="InterPro" id="IPR050316">
    <property type="entry name" value="Tyrosinase/Hemocyanin"/>
</dbReference>
<dbReference type="PANTHER" id="PTHR11474">
    <property type="entry name" value="TYROSINASE FAMILY MEMBER"/>
    <property type="match status" value="1"/>
</dbReference>
<dbReference type="GO" id="GO:0046872">
    <property type="term" value="F:metal ion binding"/>
    <property type="evidence" value="ECO:0007669"/>
    <property type="project" value="UniProtKB-KW"/>
</dbReference>
<evidence type="ECO:0000313" key="6">
    <source>
        <dbReference type="Proteomes" id="UP001172155"/>
    </source>
</evidence>
<dbReference type="Gene3D" id="1.10.1280.10">
    <property type="entry name" value="Di-copper center containing domain from catechol oxidase"/>
    <property type="match status" value="1"/>
</dbReference>
<dbReference type="GO" id="GO:0016491">
    <property type="term" value="F:oxidoreductase activity"/>
    <property type="evidence" value="ECO:0007669"/>
    <property type="project" value="InterPro"/>
</dbReference>
<feature type="signal peptide" evidence="3">
    <location>
        <begin position="1"/>
        <end position="20"/>
    </location>
</feature>
<dbReference type="Pfam" id="PF00264">
    <property type="entry name" value="Tyrosinase"/>
    <property type="match status" value="1"/>
</dbReference>
<keyword evidence="2" id="KW-0186">Copper</keyword>
<keyword evidence="3" id="KW-0732">Signal</keyword>